<sequence>MKENKRSASFWFLSGVLVSTTGILAFMNLEEWCSISVLQRKTGYPFGGEGPTPYYYTTPDLYATVSLVWGILFSAAMAFGIGTIVKKSLAGLITALGITMLLAVSLVAHGTIE</sequence>
<keyword evidence="1" id="KW-0812">Transmembrane</keyword>
<dbReference type="Proteomes" id="UP001570846">
    <property type="component" value="Unassembled WGS sequence"/>
</dbReference>
<dbReference type="OrthoDB" id="1444622at2"/>
<dbReference type="EMBL" id="JBGOGF010000013">
    <property type="protein sequence ID" value="MFA1773459.1"/>
    <property type="molecule type" value="Genomic_DNA"/>
</dbReference>
<comment type="caution">
    <text evidence="2">The sequence shown here is derived from an EMBL/GenBank/DDBJ whole genome shotgun (WGS) entry which is preliminary data.</text>
</comment>
<evidence type="ECO:0000313" key="5">
    <source>
        <dbReference type="Proteomes" id="UP001570846"/>
    </source>
</evidence>
<accession>A0A5M8Q5R3</accession>
<evidence type="ECO:0000313" key="2">
    <source>
        <dbReference type="EMBL" id="KAA6430256.1"/>
    </source>
</evidence>
<keyword evidence="1" id="KW-0472">Membrane</keyword>
<keyword evidence="5" id="KW-1185">Reference proteome</keyword>
<organism evidence="2 4">
    <name type="scientific">Rufibacter glacialis</name>
    <dbReference type="NCBI Taxonomy" id="1259555"/>
    <lineage>
        <taxon>Bacteria</taxon>
        <taxon>Pseudomonadati</taxon>
        <taxon>Bacteroidota</taxon>
        <taxon>Cytophagia</taxon>
        <taxon>Cytophagales</taxon>
        <taxon>Hymenobacteraceae</taxon>
        <taxon>Rufibacter</taxon>
    </lineage>
</organism>
<reference evidence="3 5" key="3">
    <citation type="submission" date="2024-08" db="EMBL/GenBank/DDBJ databases">
        <authorList>
            <person name="Wei W."/>
        </authorList>
    </citation>
    <scope>NUCLEOTIDE SEQUENCE [LARGE SCALE GENOMIC DNA]</scope>
    <source>
        <strain evidence="3 5">XU2</strain>
    </source>
</reference>
<evidence type="ECO:0000313" key="4">
    <source>
        <dbReference type="Proteomes" id="UP000323866"/>
    </source>
</evidence>
<evidence type="ECO:0000313" key="3">
    <source>
        <dbReference type="EMBL" id="MFA1773459.1"/>
    </source>
</evidence>
<dbReference type="AlphaFoldDB" id="A0A5M8Q5R3"/>
<proteinExistence type="predicted"/>
<feature type="transmembrane region" description="Helical" evidence="1">
    <location>
        <begin position="89"/>
        <end position="112"/>
    </location>
</feature>
<feature type="transmembrane region" description="Helical" evidence="1">
    <location>
        <begin position="61"/>
        <end position="82"/>
    </location>
</feature>
<protein>
    <submittedName>
        <fullName evidence="2">Uncharacterized protein</fullName>
    </submittedName>
</protein>
<dbReference type="RefSeq" id="WP_149100572.1">
    <property type="nucleotide sequence ID" value="NZ_BMMG01000009.1"/>
</dbReference>
<name>A0A5M8Q5R3_9BACT</name>
<dbReference type="Proteomes" id="UP000323866">
    <property type="component" value="Unassembled WGS sequence"/>
</dbReference>
<feature type="transmembrane region" description="Helical" evidence="1">
    <location>
        <begin position="7"/>
        <end position="27"/>
    </location>
</feature>
<reference evidence="2 4" key="2">
    <citation type="submission" date="2019-09" db="EMBL/GenBank/DDBJ databases">
        <title>A bacterium isolated from glacier soil.</title>
        <authorList>
            <person name="Liu Q."/>
        </authorList>
    </citation>
    <scope>NUCLEOTIDE SEQUENCE [LARGE SCALE GENOMIC DNA]</scope>
    <source>
        <strain evidence="2 4">MDT1-10-3</strain>
    </source>
</reference>
<dbReference type="EMBL" id="VKKZ01000026">
    <property type="protein sequence ID" value="KAA6430256.1"/>
    <property type="molecule type" value="Genomic_DNA"/>
</dbReference>
<keyword evidence="1" id="KW-1133">Transmembrane helix</keyword>
<evidence type="ECO:0000256" key="1">
    <source>
        <dbReference type="SAM" id="Phobius"/>
    </source>
</evidence>
<reference evidence="2 4" key="1">
    <citation type="submission" date="2019-07" db="EMBL/GenBank/DDBJ databases">
        <authorList>
            <person name="Qu J.-H."/>
        </authorList>
    </citation>
    <scope>NUCLEOTIDE SEQUENCE [LARGE SCALE GENOMIC DNA]</scope>
    <source>
        <strain evidence="2 4">MDT1-10-3</strain>
    </source>
</reference>
<gene>
    <name evidence="3" type="ORF">ACD591_19315</name>
    <name evidence="2" type="ORF">FOE74_20800</name>
</gene>